<dbReference type="EMBL" id="JAMZEK010000002">
    <property type="protein sequence ID" value="MCP1374688.1"/>
    <property type="molecule type" value="Genomic_DNA"/>
</dbReference>
<accession>A0ABT1FF11</accession>
<dbReference type="Proteomes" id="UP001204615">
    <property type="component" value="Unassembled WGS sequence"/>
</dbReference>
<comment type="caution">
    <text evidence="2">The sequence shown here is derived from an EMBL/GenBank/DDBJ whole genome shotgun (WGS) entry which is preliminary data.</text>
</comment>
<keyword evidence="3" id="KW-1185">Reference proteome</keyword>
<proteinExistence type="predicted"/>
<dbReference type="PROSITE" id="PS50943">
    <property type="entry name" value="HTH_CROC1"/>
    <property type="match status" value="1"/>
</dbReference>
<dbReference type="RefSeq" id="WP_253566550.1">
    <property type="nucleotide sequence ID" value="NZ_JAMZEK010000002.1"/>
</dbReference>
<evidence type="ECO:0000313" key="3">
    <source>
        <dbReference type="Proteomes" id="UP001204615"/>
    </source>
</evidence>
<evidence type="ECO:0000259" key="1">
    <source>
        <dbReference type="PROSITE" id="PS50943"/>
    </source>
</evidence>
<dbReference type="CDD" id="cd00093">
    <property type="entry name" value="HTH_XRE"/>
    <property type="match status" value="1"/>
</dbReference>
<name>A0ABT1FF11_9GAMM</name>
<protein>
    <submittedName>
        <fullName evidence="2">Helix-turn-helix domain-containing protein</fullName>
    </submittedName>
</protein>
<reference evidence="2 3" key="1">
    <citation type="submission" date="2022-06" db="EMBL/GenBank/DDBJ databases">
        <title>Dyella sp. Sa strain:Sa Genome sequencing.</title>
        <authorList>
            <person name="Park S."/>
        </authorList>
    </citation>
    <scope>NUCLEOTIDE SEQUENCE [LARGE SCALE GENOMIC DNA]</scope>
    <source>
        <strain evidence="2 3">Sa</strain>
    </source>
</reference>
<dbReference type="SUPFAM" id="SSF47413">
    <property type="entry name" value="lambda repressor-like DNA-binding domains"/>
    <property type="match status" value="1"/>
</dbReference>
<organism evidence="2 3">
    <name type="scientific">Dyella lutea</name>
    <dbReference type="NCBI Taxonomy" id="2950441"/>
    <lineage>
        <taxon>Bacteria</taxon>
        <taxon>Pseudomonadati</taxon>
        <taxon>Pseudomonadota</taxon>
        <taxon>Gammaproteobacteria</taxon>
        <taxon>Lysobacterales</taxon>
        <taxon>Rhodanobacteraceae</taxon>
        <taxon>Dyella</taxon>
    </lineage>
</organism>
<feature type="domain" description="HTH cro/C1-type" evidence="1">
    <location>
        <begin position="42"/>
        <end position="84"/>
    </location>
</feature>
<dbReference type="Gene3D" id="1.10.260.40">
    <property type="entry name" value="lambda repressor-like DNA-binding domains"/>
    <property type="match status" value="1"/>
</dbReference>
<evidence type="ECO:0000313" key="2">
    <source>
        <dbReference type="EMBL" id="MCP1374688.1"/>
    </source>
</evidence>
<dbReference type="Pfam" id="PF01381">
    <property type="entry name" value="HTH_3"/>
    <property type="match status" value="1"/>
</dbReference>
<gene>
    <name evidence="2" type="ORF">NC595_11500</name>
</gene>
<dbReference type="SMART" id="SM00530">
    <property type="entry name" value="HTH_XRE"/>
    <property type="match status" value="1"/>
</dbReference>
<dbReference type="InterPro" id="IPR010982">
    <property type="entry name" value="Lambda_DNA-bd_dom_sf"/>
</dbReference>
<sequence length="133" mass="14865">MIRSLTAAIVFMPRSAPYHDFANRLSDICDKAGVPDGRQRVTAVANQFGVARETVRLWFAGEVLPALPRLIEIAEAYHCSLDWLAMGRETRAKIDKHTPVYDALSSQERSVVSAMRGLSERRRAGLVALLREQ</sequence>
<dbReference type="InterPro" id="IPR001387">
    <property type="entry name" value="Cro/C1-type_HTH"/>
</dbReference>